<protein>
    <recommendedName>
        <fullName evidence="3">Lipoprotein</fullName>
    </recommendedName>
</protein>
<evidence type="ECO:0008006" key="3">
    <source>
        <dbReference type="Google" id="ProtNLM"/>
    </source>
</evidence>
<accession>A0ABW4YNW6</accession>
<reference evidence="2" key="1">
    <citation type="journal article" date="2019" name="Int. J. Syst. Evol. Microbiol.">
        <title>The Global Catalogue of Microorganisms (GCM) 10K type strain sequencing project: providing services to taxonomists for standard genome sequencing and annotation.</title>
        <authorList>
            <consortium name="The Broad Institute Genomics Platform"/>
            <consortium name="The Broad Institute Genome Sequencing Center for Infectious Disease"/>
            <person name="Wu L."/>
            <person name="Ma J."/>
        </authorList>
    </citation>
    <scope>NUCLEOTIDE SEQUENCE [LARGE SCALE GENOMIC DNA]</scope>
    <source>
        <strain evidence="2">GH52</strain>
    </source>
</reference>
<gene>
    <name evidence="1" type="ORF">ACFSJH_16175</name>
</gene>
<evidence type="ECO:0000313" key="2">
    <source>
        <dbReference type="Proteomes" id="UP001597362"/>
    </source>
</evidence>
<evidence type="ECO:0000313" key="1">
    <source>
        <dbReference type="EMBL" id="MFD2117267.1"/>
    </source>
</evidence>
<sequence>MRITTIMTVLIGIVMLLLVSCEQSPTNNHQPEAFQQQKEVTETSIKAEDDTPLFMEIKVDYVTNELMLYDRLNNKQVQSVALEPHTYVGSMKRIDEGYVIEMFAGNEPTQVQRKSGMEIVYPPSTWQGLTYHIYDEQLKLVDEIEVTNLLPESMQNINNFKAVSKTGDIFLWSNGWETYTYEIGTQQIEQLSDESHPLSWDKAAFTHDNKGIVFFGKKDDGNEVKFHYGFMDRSSKKVTLYEDDPQFQGNNIQISDYYAIITDDVYINSEQSSGKLLLLELESGKSVTLQVDDTESTTAVISSDSEFVIAAKILSDNQLRVRQYQINEKQFGKIVKEEIYDVENSIGKIIEINSDANNKYYPLIIEQSGTYQSVVFVSEG</sequence>
<dbReference type="Proteomes" id="UP001597362">
    <property type="component" value="Unassembled WGS sequence"/>
</dbReference>
<organism evidence="1 2">
    <name type="scientific">Paenibacillus yanchengensis</name>
    <dbReference type="NCBI Taxonomy" id="2035833"/>
    <lineage>
        <taxon>Bacteria</taxon>
        <taxon>Bacillati</taxon>
        <taxon>Bacillota</taxon>
        <taxon>Bacilli</taxon>
        <taxon>Bacillales</taxon>
        <taxon>Paenibacillaceae</taxon>
        <taxon>Paenibacillus</taxon>
    </lineage>
</organism>
<proteinExistence type="predicted"/>
<dbReference type="SUPFAM" id="SSF69304">
    <property type="entry name" value="Tricorn protease N-terminal domain"/>
    <property type="match status" value="1"/>
</dbReference>
<name>A0ABW4YNW6_9BACL</name>
<dbReference type="RefSeq" id="WP_377774271.1">
    <property type="nucleotide sequence ID" value="NZ_JBHUHO010000038.1"/>
</dbReference>
<dbReference type="EMBL" id="JBHUHO010000038">
    <property type="protein sequence ID" value="MFD2117267.1"/>
    <property type="molecule type" value="Genomic_DNA"/>
</dbReference>
<comment type="caution">
    <text evidence="1">The sequence shown here is derived from an EMBL/GenBank/DDBJ whole genome shotgun (WGS) entry which is preliminary data.</text>
</comment>
<keyword evidence="2" id="KW-1185">Reference proteome</keyword>
<dbReference type="PROSITE" id="PS51257">
    <property type="entry name" value="PROKAR_LIPOPROTEIN"/>
    <property type="match status" value="1"/>
</dbReference>